<evidence type="ECO:0000256" key="5">
    <source>
        <dbReference type="ARBA" id="ARBA00022989"/>
    </source>
</evidence>
<protein>
    <recommendedName>
        <fullName evidence="8">Polysaccharide chain length determinant N-terminal domain-containing protein</fullName>
    </recommendedName>
</protein>
<comment type="similarity">
    <text evidence="2">Belongs to the CpsC/CapA family.</text>
</comment>
<evidence type="ECO:0000256" key="6">
    <source>
        <dbReference type="ARBA" id="ARBA00023136"/>
    </source>
</evidence>
<dbReference type="Pfam" id="PF02706">
    <property type="entry name" value="Wzz"/>
    <property type="match status" value="1"/>
</dbReference>
<accession>A0A0J1IJ78</accession>
<keyword evidence="10" id="KW-1185">Reference proteome</keyword>
<feature type="transmembrane region" description="Helical" evidence="7">
    <location>
        <begin position="175"/>
        <end position="196"/>
    </location>
</feature>
<evidence type="ECO:0000256" key="7">
    <source>
        <dbReference type="SAM" id="Phobius"/>
    </source>
</evidence>
<feature type="domain" description="Polysaccharide chain length determinant N-terminal" evidence="8">
    <location>
        <begin position="7"/>
        <end position="94"/>
    </location>
</feature>
<evidence type="ECO:0000259" key="8">
    <source>
        <dbReference type="Pfam" id="PF02706"/>
    </source>
</evidence>
<dbReference type="GeneID" id="56351703"/>
<sequence>MEGIKSVKEILAILKKRMLLIMIVSIGAGIVSGLYTNYKITPLYQSSSQLLVNKNIEKVVDVSELDVRSNMDLIDTYIVIIRNPVILNDVVEKLQLPITAEQLSSQIQVAKQDSTQVLNVTTTDTNPERAAKITNTTITTFLEKLPSLMKVNNVQIMNEAIVNEKPISPSITVNIGIAVALGAIMGVGLVLLFAFLDTTVRSKSDLEKLNIKVVGTLSAISEKDRIPQSLMESLKAERRSLNVTTTETEI</sequence>
<dbReference type="Proteomes" id="UP000036045">
    <property type="component" value="Unassembled WGS sequence"/>
</dbReference>
<dbReference type="PATRIC" id="fig|1397.4.peg.705"/>
<keyword evidence="6 7" id="KW-0472">Membrane</keyword>
<dbReference type="EMBL" id="LDPH01000011">
    <property type="protein sequence ID" value="KLV25993.1"/>
    <property type="molecule type" value="Genomic_DNA"/>
</dbReference>
<dbReference type="GO" id="GO:0004713">
    <property type="term" value="F:protein tyrosine kinase activity"/>
    <property type="evidence" value="ECO:0007669"/>
    <property type="project" value="TreeGrafter"/>
</dbReference>
<evidence type="ECO:0000256" key="4">
    <source>
        <dbReference type="ARBA" id="ARBA00022692"/>
    </source>
</evidence>
<evidence type="ECO:0000256" key="2">
    <source>
        <dbReference type="ARBA" id="ARBA00006683"/>
    </source>
</evidence>
<comment type="caution">
    <text evidence="9">The sequence shown here is derived from an EMBL/GenBank/DDBJ whole genome shotgun (WGS) entry which is preliminary data.</text>
</comment>
<dbReference type="AlphaFoldDB" id="A0A0J1IJ78"/>
<organism evidence="9 10">
    <name type="scientific">Niallia circulans</name>
    <name type="common">Bacillus circulans</name>
    <dbReference type="NCBI Taxonomy" id="1397"/>
    <lineage>
        <taxon>Bacteria</taxon>
        <taxon>Bacillati</taxon>
        <taxon>Bacillota</taxon>
        <taxon>Bacilli</taxon>
        <taxon>Bacillales</taxon>
        <taxon>Bacillaceae</taxon>
        <taxon>Niallia</taxon>
    </lineage>
</organism>
<dbReference type="RefSeq" id="WP_047942590.1">
    <property type="nucleotide sequence ID" value="NZ_CP053989.1"/>
</dbReference>
<proteinExistence type="inferred from homology"/>
<keyword evidence="4 7" id="KW-0812">Transmembrane</keyword>
<gene>
    <name evidence="9" type="ORF">ABW02_12960</name>
</gene>
<keyword evidence="5 7" id="KW-1133">Transmembrane helix</keyword>
<dbReference type="GO" id="GO:0005886">
    <property type="term" value="C:plasma membrane"/>
    <property type="evidence" value="ECO:0007669"/>
    <property type="project" value="UniProtKB-SubCell"/>
</dbReference>
<dbReference type="PANTHER" id="PTHR32309">
    <property type="entry name" value="TYROSINE-PROTEIN KINASE"/>
    <property type="match status" value="1"/>
</dbReference>
<dbReference type="InterPro" id="IPR050445">
    <property type="entry name" value="Bact_polysacc_biosynth/exp"/>
</dbReference>
<dbReference type="PANTHER" id="PTHR32309:SF13">
    <property type="entry name" value="FERRIC ENTEROBACTIN TRANSPORT PROTEIN FEPE"/>
    <property type="match status" value="1"/>
</dbReference>
<evidence type="ECO:0000256" key="1">
    <source>
        <dbReference type="ARBA" id="ARBA00004651"/>
    </source>
</evidence>
<evidence type="ECO:0000313" key="9">
    <source>
        <dbReference type="EMBL" id="KLV25993.1"/>
    </source>
</evidence>
<name>A0A0J1IJ78_NIACI</name>
<feature type="transmembrane region" description="Helical" evidence="7">
    <location>
        <begin position="18"/>
        <end position="38"/>
    </location>
</feature>
<dbReference type="InterPro" id="IPR003856">
    <property type="entry name" value="LPS_length_determ_N"/>
</dbReference>
<evidence type="ECO:0000313" key="10">
    <source>
        <dbReference type="Proteomes" id="UP000036045"/>
    </source>
</evidence>
<comment type="subcellular location">
    <subcellularLocation>
        <location evidence="1">Cell membrane</location>
        <topology evidence="1">Multi-pass membrane protein</topology>
    </subcellularLocation>
</comment>
<keyword evidence="3" id="KW-1003">Cell membrane</keyword>
<evidence type="ECO:0000256" key="3">
    <source>
        <dbReference type="ARBA" id="ARBA00022475"/>
    </source>
</evidence>
<reference evidence="9 10" key="1">
    <citation type="submission" date="2015-05" db="EMBL/GenBank/DDBJ databases">
        <title>Whole genome sequence and identification of bacterial endophytes from Costus igneus.</title>
        <authorList>
            <person name="Lee Y.P."/>
            <person name="Gan H.M."/>
            <person name="Eng W."/>
            <person name="Wheatley M.S."/>
            <person name="Caraballo A."/>
            <person name="Polter S."/>
            <person name="Savka M.A."/>
            <person name="Hudson A.O."/>
        </authorList>
    </citation>
    <scope>NUCLEOTIDE SEQUENCE [LARGE SCALE GENOMIC DNA]</scope>
    <source>
        <strain evidence="9 10">RIT379</strain>
    </source>
</reference>